<reference evidence="2 3" key="1">
    <citation type="journal article" date="2012" name="J. Bacteriol.">
        <title>Genome sequence of Mycobacterium hassiacum DSM 44199, a rare source of heat-stable mycobacterial proteins.</title>
        <authorList>
            <person name="Tiago I."/>
            <person name="Maranha A."/>
            <person name="Mendes V."/>
            <person name="Alarico S."/>
            <person name="Moynihan P.J."/>
            <person name="Clarke A.J."/>
            <person name="Macedo-Ribeiro S."/>
            <person name="Pereira P.J."/>
            <person name="Empadinhas N."/>
        </authorList>
    </citation>
    <scope>NUCLEOTIDE SEQUENCE [LARGE SCALE GENOMIC DNA]</scope>
    <source>
        <strain evidence="3">DSM 44199 / CIP 105218 / JCM 12690 / 3849</strain>
    </source>
</reference>
<evidence type="ECO:0000256" key="1">
    <source>
        <dbReference type="SAM" id="MobiDB-lite"/>
    </source>
</evidence>
<sequence>MVIDDDDGSRHRRPQRRAHPADPRPTQLVHHVGQLRTDRRDRLPGPISPPPSSAATAVPATGPRAGAANLPKRRTSRY</sequence>
<protein>
    <submittedName>
        <fullName evidence="2">Uncharacterized protein</fullName>
    </submittedName>
</protein>
<dbReference type="EMBL" id="AMRA01000095">
    <property type="protein sequence ID" value="EKF22573.1"/>
    <property type="molecule type" value="Genomic_DNA"/>
</dbReference>
<feature type="region of interest" description="Disordered" evidence="1">
    <location>
        <begin position="1"/>
        <end position="78"/>
    </location>
</feature>
<feature type="compositionally biased region" description="Low complexity" evidence="1">
    <location>
        <begin position="53"/>
        <end position="63"/>
    </location>
</feature>
<accession>K5B7U8</accession>
<evidence type="ECO:0000313" key="3">
    <source>
        <dbReference type="Proteomes" id="UP000006265"/>
    </source>
</evidence>
<dbReference type="Proteomes" id="UP000006265">
    <property type="component" value="Unassembled WGS sequence"/>
</dbReference>
<keyword evidence="3" id="KW-1185">Reference proteome</keyword>
<evidence type="ECO:0000313" key="2">
    <source>
        <dbReference type="EMBL" id="EKF22573.1"/>
    </source>
</evidence>
<name>K5B7U8_MYCHD</name>
<comment type="caution">
    <text evidence="2">The sequence shown here is derived from an EMBL/GenBank/DDBJ whole genome shotgun (WGS) entry which is preliminary data.</text>
</comment>
<proteinExistence type="predicted"/>
<dbReference type="AlphaFoldDB" id="K5B7U8"/>
<gene>
    <name evidence="2" type="ORF">C731_3313</name>
</gene>
<organism evidence="2 3">
    <name type="scientific">Mycolicibacterium hassiacum (strain DSM 44199 / CIP 105218 / JCM 12690 / 3849)</name>
    <name type="common">Mycobacterium hassiacum</name>
    <dbReference type="NCBI Taxonomy" id="1122247"/>
    <lineage>
        <taxon>Bacteria</taxon>
        <taxon>Bacillati</taxon>
        <taxon>Actinomycetota</taxon>
        <taxon>Actinomycetes</taxon>
        <taxon>Mycobacteriales</taxon>
        <taxon>Mycobacteriaceae</taxon>
        <taxon>Mycolicibacterium</taxon>
    </lineage>
</organism>